<protein>
    <recommendedName>
        <fullName evidence="4">Solute carrier family 10 member 1</fullName>
    </recommendedName>
</protein>
<feature type="region of interest" description="Disordered" evidence="1">
    <location>
        <begin position="1"/>
        <end position="48"/>
    </location>
</feature>
<reference evidence="2 3" key="1">
    <citation type="submission" date="2024-05" db="EMBL/GenBank/DDBJ databases">
        <title>Genome sequencing and assembly of Indian major carp, Cirrhinus mrigala (Hamilton, 1822).</title>
        <authorList>
            <person name="Mohindra V."/>
            <person name="Chowdhury L.M."/>
            <person name="Lal K."/>
            <person name="Jena J.K."/>
        </authorList>
    </citation>
    <scope>NUCLEOTIDE SEQUENCE [LARGE SCALE GENOMIC DNA]</scope>
    <source>
        <strain evidence="2">CM1030</strain>
        <tissue evidence="2">Blood</tissue>
    </source>
</reference>
<organism evidence="2 3">
    <name type="scientific">Cirrhinus mrigala</name>
    <name type="common">Mrigala</name>
    <dbReference type="NCBI Taxonomy" id="683832"/>
    <lineage>
        <taxon>Eukaryota</taxon>
        <taxon>Metazoa</taxon>
        <taxon>Chordata</taxon>
        <taxon>Craniata</taxon>
        <taxon>Vertebrata</taxon>
        <taxon>Euteleostomi</taxon>
        <taxon>Actinopterygii</taxon>
        <taxon>Neopterygii</taxon>
        <taxon>Teleostei</taxon>
        <taxon>Ostariophysi</taxon>
        <taxon>Cypriniformes</taxon>
        <taxon>Cyprinidae</taxon>
        <taxon>Labeoninae</taxon>
        <taxon>Labeonini</taxon>
        <taxon>Cirrhinus</taxon>
    </lineage>
</organism>
<keyword evidence="3" id="KW-1185">Reference proteome</keyword>
<feature type="non-terminal residue" evidence="2">
    <location>
        <position position="71"/>
    </location>
</feature>
<gene>
    <name evidence="2" type="ORF">M9458_038505</name>
</gene>
<evidence type="ECO:0000256" key="1">
    <source>
        <dbReference type="SAM" id="MobiDB-lite"/>
    </source>
</evidence>
<name>A0ABD0NZD1_CIRMR</name>
<feature type="compositionally biased region" description="Basic and acidic residues" evidence="1">
    <location>
        <begin position="14"/>
        <end position="32"/>
    </location>
</feature>
<feature type="non-terminal residue" evidence="2">
    <location>
        <position position="1"/>
    </location>
</feature>
<evidence type="ECO:0000313" key="2">
    <source>
        <dbReference type="EMBL" id="KAL0166661.1"/>
    </source>
</evidence>
<evidence type="ECO:0008006" key="4">
    <source>
        <dbReference type="Google" id="ProtNLM"/>
    </source>
</evidence>
<dbReference type="EMBL" id="JAMKFB020000019">
    <property type="protein sequence ID" value="KAL0166661.1"/>
    <property type="molecule type" value="Genomic_DNA"/>
</dbReference>
<comment type="caution">
    <text evidence="2">The sequence shown here is derived from an EMBL/GenBank/DDBJ whole genome shotgun (WGS) entry which is preliminary data.</text>
</comment>
<dbReference type="Proteomes" id="UP001529510">
    <property type="component" value="Unassembled WGS sequence"/>
</dbReference>
<dbReference type="AlphaFoldDB" id="A0ABD0NZD1"/>
<accession>A0ABD0NZD1</accession>
<sequence length="71" mass="7513">CGGVDGGRHSHRFHGGDLLRADRSDLSHPSHDGRRHPGQHGSAGSATVAVRLHHPGQEAALSSRAGFRPHK</sequence>
<proteinExistence type="predicted"/>
<evidence type="ECO:0000313" key="3">
    <source>
        <dbReference type="Proteomes" id="UP001529510"/>
    </source>
</evidence>